<dbReference type="Pfam" id="PF07061">
    <property type="entry name" value="Swi5"/>
    <property type="match status" value="1"/>
</dbReference>
<dbReference type="GO" id="GO:0010772">
    <property type="term" value="P:meiotic DNA recombinase assembly involved in reciprocal meiotic recombination"/>
    <property type="evidence" value="ECO:0007669"/>
    <property type="project" value="TreeGrafter"/>
</dbReference>
<gene>
    <name evidence="5" type="primary">TDEL0E02590</name>
    <name evidence="5" type="ORF">TDEL_0E02590</name>
</gene>
<name>G8ZV58_TORDE</name>
<dbReference type="GO" id="GO:0000794">
    <property type="term" value="C:condensed nuclear chromosome"/>
    <property type="evidence" value="ECO:0007669"/>
    <property type="project" value="EnsemblFungi"/>
</dbReference>
<keyword evidence="4" id="KW-0175">Coiled coil</keyword>
<evidence type="ECO:0008006" key="7">
    <source>
        <dbReference type="Google" id="ProtNLM"/>
    </source>
</evidence>
<protein>
    <recommendedName>
        <fullName evidence="7">Swi5-domain-containing protein</fullName>
    </recommendedName>
</protein>
<dbReference type="AlphaFoldDB" id="G8ZV58"/>
<dbReference type="HOGENOM" id="CLU_106110_2_0_1"/>
<sequence>MLTITDQKVSRTKNEVAELKYRHQQLQEEFNKLSAELNSTLTPKQVMDQHIKRLKEYNELRDAGLRLTQLISDEKSCKVKDVFEEMGYSMSDD</sequence>
<dbReference type="PANTHER" id="PTHR28529">
    <property type="entry name" value="DNA REPAIR PROTEIN SWI5 HOMOLOG"/>
    <property type="match status" value="1"/>
</dbReference>
<dbReference type="RefSeq" id="XP_003681713.1">
    <property type="nucleotide sequence ID" value="XM_003681665.1"/>
</dbReference>
<accession>G8ZV58</accession>
<dbReference type="KEGG" id="tdl:TDEL_0E02590"/>
<dbReference type="PANTHER" id="PTHR28529:SF2">
    <property type="entry name" value="DNA REPAIR PROTEIN SWI5 HOMOLOG"/>
    <property type="match status" value="1"/>
</dbReference>
<dbReference type="STRING" id="1076872.G8ZV58"/>
<evidence type="ECO:0000313" key="6">
    <source>
        <dbReference type="Proteomes" id="UP000005627"/>
    </source>
</evidence>
<evidence type="ECO:0000256" key="1">
    <source>
        <dbReference type="ARBA" id="ARBA00008060"/>
    </source>
</evidence>
<dbReference type="GO" id="GO:0000709">
    <property type="term" value="P:meiotic joint molecule formation"/>
    <property type="evidence" value="ECO:0007669"/>
    <property type="project" value="TreeGrafter"/>
</dbReference>
<dbReference type="OrthoDB" id="255837at2759"/>
<dbReference type="eggNOG" id="ENOG502S9IK">
    <property type="taxonomic scope" value="Eukaryota"/>
</dbReference>
<dbReference type="GO" id="GO:0034974">
    <property type="term" value="C:Swi5-Swi2 complex"/>
    <property type="evidence" value="ECO:0007669"/>
    <property type="project" value="TreeGrafter"/>
</dbReference>
<organism evidence="5 6">
    <name type="scientific">Torulaspora delbrueckii</name>
    <name type="common">Yeast</name>
    <name type="synonym">Candida colliculosa</name>
    <dbReference type="NCBI Taxonomy" id="4950"/>
    <lineage>
        <taxon>Eukaryota</taxon>
        <taxon>Fungi</taxon>
        <taxon>Dikarya</taxon>
        <taxon>Ascomycota</taxon>
        <taxon>Saccharomycotina</taxon>
        <taxon>Saccharomycetes</taxon>
        <taxon>Saccharomycetales</taxon>
        <taxon>Saccharomycetaceae</taxon>
        <taxon>Torulaspora</taxon>
    </lineage>
</organism>
<dbReference type="FunCoup" id="G8ZV58">
    <property type="interactions" value="25"/>
</dbReference>
<evidence type="ECO:0000313" key="5">
    <source>
        <dbReference type="EMBL" id="CCE92502.1"/>
    </source>
</evidence>
<evidence type="ECO:0000256" key="2">
    <source>
        <dbReference type="ARBA" id="ARBA00022763"/>
    </source>
</evidence>
<comment type="similarity">
    <text evidence="1">Belongs to the SWI5/SAE3 family.</text>
</comment>
<evidence type="ECO:0000256" key="4">
    <source>
        <dbReference type="SAM" id="Coils"/>
    </source>
</evidence>
<dbReference type="GeneID" id="11503903"/>
<dbReference type="InterPro" id="IPR010760">
    <property type="entry name" value="DNA-repair_Swi5"/>
</dbReference>
<dbReference type="Gene3D" id="1.20.5.170">
    <property type="match status" value="1"/>
</dbReference>
<dbReference type="GO" id="GO:0032798">
    <property type="term" value="C:Swi5-Sfr1 complex"/>
    <property type="evidence" value="ECO:0007669"/>
    <property type="project" value="EnsemblFungi"/>
</dbReference>
<dbReference type="Proteomes" id="UP000005627">
    <property type="component" value="Chromosome 5"/>
</dbReference>
<keyword evidence="6" id="KW-1185">Reference proteome</keyword>
<dbReference type="InParanoid" id="G8ZV58"/>
<keyword evidence="3" id="KW-0234">DNA repair</keyword>
<reference evidence="5 6" key="1">
    <citation type="journal article" date="2011" name="Proc. Natl. Acad. Sci. U.S.A.">
        <title>Evolutionary erosion of yeast sex chromosomes by mating-type switching accidents.</title>
        <authorList>
            <person name="Gordon J.L."/>
            <person name="Armisen D."/>
            <person name="Proux-Wera E."/>
            <person name="Oheigeartaigh S.S."/>
            <person name="Byrne K.P."/>
            <person name="Wolfe K.H."/>
        </authorList>
    </citation>
    <scope>NUCLEOTIDE SEQUENCE [LARGE SCALE GENOMIC DNA]</scope>
    <source>
        <strain evidence="6">ATCC 10662 / CBS 1146 / NBRC 0425 / NCYC 2629 / NRRL Y-866</strain>
    </source>
</reference>
<feature type="coiled-coil region" evidence="4">
    <location>
        <begin position="9"/>
        <end position="36"/>
    </location>
</feature>
<proteinExistence type="inferred from homology"/>
<keyword evidence="2" id="KW-0227">DNA damage</keyword>
<evidence type="ECO:0000256" key="3">
    <source>
        <dbReference type="ARBA" id="ARBA00023204"/>
    </source>
</evidence>
<dbReference type="EMBL" id="HE616746">
    <property type="protein sequence ID" value="CCE92502.1"/>
    <property type="molecule type" value="Genomic_DNA"/>
</dbReference>